<evidence type="ECO:0000256" key="2">
    <source>
        <dbReference type="ARBA" id="ARBA00010157"/>
    </source>
</evidence>
<dbReference type="OrthoDB" id="42357at2157"/>
<keyword evidence="5 7" id="KW-1133">Transmembrane helix</keyword>
<dbReference type="GO" id="GO:0005886">
    <property type="term" value="C:plasma membrane"/>
    <property type="evidence" value="ECO:0007669"/>
    <property type="project" value="UniProtKB-SubCell"/>
</dbReference>
<dbReference type="PANTHER" id="PTHR33406">
    <property type="entry name" value="MEMBRANE PROTEIN MJ1562-RELATED"/>
    <property type="match status" value="1"/>
</dbReference>
<dbReference type="SUPFAM" id="SSF82866">
    <property type="entry name" value="Multidrug efflux transporter AcrB transmembrane domain"/>
    <property type="match status" value="1"/>
</dbReference>
<proteinExistence type="inferred from homology"/>
<evidence type="ECO:0000256" key="4">
    <source>
        <dbReference type="ARBA" id="ARBA00022692"/>
    </source>
</evidence>
<name>F6BAI1_METIK</name>
<sequence>MLERILKKVAQFSDEKPFLMLLIILIVTILAGISATNIKSQTAFEKMLPQDNPIIKTLYEVRDNFGGTDIITICIKLKPSDSSDKVVDIRDPRVLKAIKYLEDDLKGIDGITGVSSPVDAIITANGGVVPNDIDTVKKIYNSLPEEQRAKIFNNDFSMVVVNAYTDAGGDQKKLMRVLDDVNERIEEAPFPPGVEVVCTGTPPMRKLMDELMKESQSFTTVVGLIGVLLVLFLYFKKPLSTIMPLIPVLIAVIWTGGAMGLLGIPLDMATAGIGSLLLGMGIDYGIHLMHRYEEERKKKRPVKEAIETAVVQTGTAVMATTATTVVGFLALTLAPLPMMANLGKVCALGIFFCMIAVLTLLPAMIIIEEKYIIPLIKKLKGGNDAN</sequence>
<evidence type="ECO:0000259" key="8">
    <source>
        <dbReference type="PROSITE" id="PS50156"/>
    </source>
</evidence>
<dbReference type="InterPro" id="IPR050545">
    <property type="entry name" value="Mycobact_MmpL"/>
</dbReference>
<gene>
    <name evidence="9" type="ordered locus">Metig_1459</name>
</gene>
<reference evidence="9 10" key="1">
    <citation type="submission" date="2011-05" db="EMBL/GenBank/DDBJ databases">
        <title>Complete sequence of Methanotorris igneus Kol 5.</title>
        <authorList>
            <consortium name="US DOE Joint Genome Institute"/>
            <person name="Lucas S."/>
            <person name="Han J."/>
            <person name="Lapidus A."/>
            <person name="Cheng J.-F."/>
            <person name="Goodwin L."/>
            <person name="Pitluck S."/>
            <person name="Peters L."/>
            <person name="Mikhailova N."/>
            <person name="Chertkov O."/>
            <person name="Han C."/>
            <person name="Tapia R."/>
            <person name="Land M."/>
            <person name="Hauser L."/>
            <person name="Kyrpides N."/>
            <person name="Ivanova N."/>
            <person name="Pagani I."/>
            <person name="Sieprawska-Lupa M."/>
            <person name="Whitman W."/>
            <person name="Woyke T."/>
        </authorList>
    </citation>
    <scope>NUCLEOTIDE SEQUENCE [LARGE SCALE GENOMIC DNA]</scope>
    <source>
        <strain evidence="10">DSM 5666 / JCM 11834 / Kol 5</strain>
    </source>
</reference>
<dbReference type="Pfam" id="PF03176">
    <property type="entry name" value="MMPL"/>
    <property type="match status" value="1"/>
</dbReference>
<organism evidence="10">
    <name type="scientific">Methanotorris igneus (strain DSM 5666 / JCM 11834 / Kol 5)</name>
    <dbReference type="NCBI Taxonomy" id="880724"/>
    <lineage>
        <taxon>Archaea</taxon>
        <taxon>Methanobacteriati</taxon>
        <taxon>Methanobacteriota</taxon>
        <taxon>Methanomada group</taxon>
        <taxon>Methanococci</taxon>
        <taxon>Methanococcales</taxon>
        <taxon>Methanocaldococcaceae</taxon>
        <taxon>Methanotorris</taxon>
    </lineage>
</organism>
<dbReference type="KEGG" id="mig:Metig_1459"/>
<accession>F6BAI1</accession>
<evidence type="ECO:0000256" key="5">
    <source>
        <dbReference type="ARBA" id="ARBA00022989"/>
    </source>
</evidence>
<evidence type="ECO:0000313" key="10">
    <source>
        <dbReference type="Proteomes" id="UP000009227"/>
    </source>
</evidence>
<dbReference type="Proteomes" id="UP000009227">
    <property type="component" value="Chromosome"/>
</dbReference>
<evidence type="ECO:0000256" key="1">
    <source>
        <dbReference type="ARBA" id="ARBA00004651"/>
    </source>
</evidence>
<keyword evidence="6 7" id="KW-0472">Membrane</keyword>
<feature type="transmembrane region" description="Helical" evidence="7">
    <location>
        <begin position="342"/>
        <end position="367"/>
    </location>
</feature>
<keyword evidence="10" id="KW-1185">Reference proteome</keyword>
<dbReference type="RefSeq" id="WP_013799590.1">
    <property type="nucleotide sequence ID" value="NC_015562.1"/>
</dbReference>
<dbReference type="InterPro" id="IPR004869">
    <property type="entry name" value="MMPL_dom"/>
</dbReference>
<dbReference type="EMBL" id="CP002737">
    <property type="protein sequence ID" value="AEF96994.1"/>
    <property type="molecule type" value="Genomic_DNA"/>
</dbReference>
<dbReference type="GeneID" id="10644332"/>
<dbReference type="Gene3D" id="1.20.1640.10">
    <property type="entry name" value="Multidrug efflux transporter AcrB transmembrane domain"/>
    <property type="match status" value="1"/>
</dbReference>
<dbReference type="HOGENOM" id="CLU_060248_0_0_2"/>
<evidence type="ECO:0000313" key="9">
    <source>
        <dbReference type="EMBL" id="AEF96994.1"/>
    </source>
</evidence>
<feature type="domain" description="SSD" evidence="8">
    <location>
        <begin position="245"/>
        <end position="367"/>
    </location>
</feature>
<feature type="transmembrane region" description="Helical" evidence="7">
    <location>
        <begin position="309"/>
        <end position="336"/>
    </location>
</feature>
<evidence type="ECO:0000256" key="7">
    <source>
        <dbReference type="SAM" id="Phobius"/>
    </source>
</evidence>
<keyword evidence="4 7" id="KW-0812">Transmembrane</keyword>
<dbReference type="STRING" id="880724.Metig_1459"/>
<dbReference type="PROSITE" id="PS50156">
    <property type="entry name" value="SSD"/>
    <property type="match status" value="1"/>
</dbReference>
<dbReference type="PANTHER" id="PTHR33406:SF6">
    <property type="entry name" value="MEMBRANE PROTEIN YDGH-RELATED"/>
    <property type="match status" value="1"/>
</dbReference>
<protein>
    <recommendedName>
        <fullName evidence="8">SSD domain-containing protein</fullName>
    </recommendedName>
</protein>
<comment type="subcellular location">
    <subcellularLocation>
        <location evidence="1">Cell membrane</location>
        <topology evidence="1">Multi-pass membrane protein</topology>
    </subcellularLocation>
</comment>
<feature type="transmembrane region" description="Helical" evidence="7">
    <location>
        <begin position="268"/>
        <end position="288"/>
    </location>
</feature>
<dbReference type="AlphaFoldDB" id="F6BAI1"/>
<feature type="transmembrane region" description="Helical" evidence="7">
    <location>
        <begin position="217"/>
        <end position="235"/>
    </location>
</feature>
<evidence type="ECO:0000256" key="6">
    <source>
        <dbReference type="ARBA" id="ARBA00023136"/>
    </source>
</evidence>
<feature type="transmembrane region" description="Helical" evidence="7">
    <location>
        <begin position="242"/>
        <end position="262"/>
    </location>
</feature>
<evidence type="ECO:0000256" key="3">
    <source>
        <dbReference type="ARBA" id="ARBA00022475"/>
    </source>
</evidence>
<dbReference type="InterPro" id="IPR000731">
    <property type="entry name" value="SSD"/>
</dbReference>
<comment type="similarity">
    <text evidence="2">Belongs to the resistance-nodulation-cell division (RND) (TC 2.A.6) family. MmpL subfamily.</text>
</comment>
<keyword evidence="3" id="KW-1003">Cell membrane</keyword>